<keyword evidence="2" id="KW-1185">Reference proteome</keyword>
<evidence type="ECO:0000313" key="1">
    <source>
        <dbReference type="EMBL" id="BCJ95332.1"/>
    </source>
</evidence>
<dbReference type="EMBL" id="AP023367">
    <property type="protein sequence ID" value="BCJ95332.1"/>
    <property type="molecule type" value="Genomic_DNA"/>
</dbReference>
<organism evidence="1 2">
    <name type="scientific">Anaerocolumna cellulosilytica</name>
    <dbReference type="NCBI Taxonomy" id="433286"/>
    <lineage>
        <taxon>Bacteria</taxon>
        <taxon>Bacillati</taxon>
        <taxon>Bacillota</taxon>
        <taxon>Clostridia</taxon>
        <taxon>Lachnospirales</taxon>
        <taxon>Lachnospiraceae</taxon>
        <taxon>Anaerocolumna</taxon>
    </lineage>
</organism>
<dbReference type="InterPro" id="IPR013422">
    <property type="entry name" value="CRISPR-assoc_prot_Cas5_N"/>
</dbReference>
<accession>A0A6S6R7J4</accession>
<dbReference type="AlphaFoldDB" id="A0A6S6R7J4"/>
<protein>
    <submittedName>
        <fullName evidence="1">Type I-B CRISPR-associated protein Cas5</fullName>
    </submittedName>
</protein>
<name>A0A6S6R7J4_9FIRM</name>
<dbReference type="Pfam" id="PF09704">
    <property type="entry name" value="Cas_Cas5d"/>
    <property type="match status" value="1"/>
</dbReference>
<dbReference type="InterPro" id="IPR021124">
    <property type="entry name" value="CRISPR-assoc_prot_Cas5"/>
</dbReference>
<gene>
    <name evidence="1" type="ORF">acsn021_29010</name>
</gene>
<dbReference type="InterPro" id="IPR013337">
    <property type="entry name" value="CRISPR-assoc_prot_Cas5_Tneap"/>
</dbReference>
<sequence>MKGIRLKLRQDMVNYKKPASFQLKETYPLPPYSTVIGMIHNMCRFKEYKPMRVSIQGKYFSKVNDLYTRYEFKNGMSYDSTRHQLKVNDFGVSRGVATIELLVDVELLLHIIPEEDSLLEEIYDSLKTPFEYLSLGRREDIAVIEEIRIVEIESINLEKSVSYSTELNKRVGYGYGAFIPICYFEDNQIRANSAKTSLQYSGTMIKLNKDYVLHNVGTKKVPRYIRKWNTVDALYTHNFTLFSDFTFYQDDKGDYVFPA</sequence>
<dbReference type="KEGG" id="acel:acsn021_29010"/>
<dbReference type="NCBIfam" id="TIGR01895">
    <property type="entry name" value="cas_Cas5t"/>
    <property type="match status" value="1"/>
</dbReference>
<dbReference type="RefSeq" id="WP_184094116.1">
    <property type="nucleotide sequence ID" value="NZ_AP023367.1"/>
</dbReference>
<dbReference type="Proteomes" id="UP000515561">
    <property type="component" value="Chromosome"/>
</dbReference>
<evidence type="ECO:0000313" key="2">
    <source>
        <dbReference type="Proteomes" id="UP000515561"/>
    </source>
</evidence>
<dbReference type="NCBIfam" id="TIGR02593">
    <property type="entry name" value="CRISPR_cas5"/>
    <property type="match status" value="1"/>
</dbReference>
<proteinExistence type="predicted"/>
<reference evidence="1 2" key="1">
    <citation type="journal article" date="2016" name="Int. J. Syst. Evol. Microbiol.">
        <title>Descriptions of Anaerotaenia torta gen. nov., sp. nov. and Anaerocolumna cellulosilytica gen. nov., sp. nov. isolated from a methanogenic reactor of cattle waste.</title>
        <authorList>
            <person name="Uek A."/>
            <person name="Ohtaki Y."/>
            <person name="Kaku N."/>
            <person name="Ueki K."/>
        </authorList>
    </citation>
    <scope>NUCLEOTIDE SEQUENCE [LARGE SCALE GENOMIC DNA]</scope>
    <source>
        <strain evidence="1 2">SN021</strain>
    </source>
</reference>
<dbReference type="GO" id="GO:0043571">
    <property type="term" value="P:maintenance of CRISPR repeat elements"/>
    <property type="evidence" value="ECO:0007669"/>
    <property type="project" value="InterPro"/>
</dbReference>